<name>A0A4R2KVK9_9FIRM</name>
<dbReference type="InterPro" id="IPR000914">
    <property type="entry name" value="SBP_5_dom"/>
</dbReference>
<dbReference type="GO" id="GO:0043190">
    <property type="term" value="C:ATP-binding cassette (ABC) transporter complex"/>
    <property type="evidence" value="ECO:0007669"/>
    <property type="project" value="InterPro"/>
</dbReference>
<comment type="caution">
    <text evidence="2">The sequence shown here is derived from an EMBL/GenBank/DDBJ whole genome shotgun (WGS) entry which is preliminary data.</text>
</comment>
<dbReference type="InterPro" id="IPR030678">
    <property type="entry name" value="Peptide/Ni-bd"/>
</dbReference>
<keyword evidence="3" id="KW-1185">Reference proteome</keyword>
<sequence>MKKTIAMVMVILLCFLVVGCGQKKEESSNVKETEEQTEETKADPKVLNMSIFWLDSNLEPTEGWNGWALTRCGIGENLVQLDENLKFKPVIAESYEQIDETTTVFNIREGVKFHNGNIVDAAACKASIERALEISDRDDVKFPVESIIAEGQKLTIKTTKPYATLINNLADTVFIIVDTSVADDENFKFKPITTGAFKVVAFNPDLGMKLEKHKEHWSGDIGVDVVNVKYIQDASARTMALQSGEIDFAAQIGAKDLTLFEGNDEFVVQKGPNLRVFLLRINMDKPYMKNLEFRKALCYGIDKETYATQIVNGIPAKGPFNDMLPFGYKGNDYYSYDPDKANQLLDQAGFIDTDEDGIREIDGKNIVLKYVSRTNHGKDANNIGIAMQSQYKEIGLGLEIVQVENYANMAKNGDFDLLWERWTSAPTADPQYFIESSYKTGSTGNYGKYSNLEIDRVCDDLDSSLDKQRRDQLGVKGADILMKDVATLFLYYQEGTVVTRKNVDGIYRFISEIYYIDDRVKIK</sequence>
<dbReference type="Gene3D" id="3.10.105.10">
    <property type="entry name" value="Dipeptide-binding Protein, Domain 3"/>
    <property type="match status" value="1"/>
</dbReference>
<dbReference type="AlphaFoldDB" id="A0A4R2KVK9"/>
<dbReference type="GO" id="GO:0042597">
    <property type="term" value="C:periplasmic space"/>
    <property type="evidence" value="ECO:0007669"/>
    <property type="project" value="UniProtKB-ARBA"/>
</dbReference>
<evidence type="ECO:0000313" key="2">
    <source>
        <dbReference type="EMBL" id="TCO76867.1"/>
    </source>
</evidence>
<dbReference type="EMBL" id="SLWV01000007">
    <property type="protein sequence ID" value="TCO76867.1"/>
    <property type="molecule type" value="Genomic_DNA"/>
</dbReference>
<reference evidence="2 3" key="1">
    <citation type="submission" date="2019-03" db="EMBL/GenBank/DDBJ databases">
        <title>Genomic Encyclopedia of Type Strains, Phase IV (KMG-IV): sequencing the most valuable type-strain genomes for metagenomic binning, comparative biology and taxonomic classification.</title>
        <authorList>
            <person name="Goeker M."/>
        </authorList>
    </citation>
    <scope>NUCLEOTIDE SEQUENCE [LARGE SCALE GENOMIC DNA]</scope>
    <source>
        <strain evidence="2 3">DSM 102940</strain>
    </source>
</reference>
<dbReference type="Gene3D" id="3.40.190.10">
    <property type="entry name" value="Periplasmic binding protein-like II"/>
    <property type="match status" value="1"/>
</dbReference>
<dbReference type="GO" id="GO:0015833">
    <property type="term" value="P:peptide transport"/>
    <property type="evidence" value="ECO:0007669"/>
    <property type="project" value="TreeGrafter"/>
</dbReference>
<evidence type="ECO:0000313" key="3">
    <source>
        <dbReference type="Proteomes" id="UP000294919"/>
    </source>
</evidence>
<dbReference type="SUPFAM" id="SSF53850">
    <property type="entry name" value="Periplasmic binding protein-like II"/>
    <property type="match status" value="1"/>
</dbReference>
<dbReference type="Proteomes" id="UP000294919">
    <property type="component" value="Unassembled WGS sequence"/>
</dbReference>
<dbReference type="PANTHER" id="PTHR30290">
    <property type="entry name" value="PERIPLASMIC BINDING COMPONENT OF ABC TRANSPORTER"/>
    <property type="match status" value="1"/>
</dbReference>
<proteinExistence type="predicted"/>
<protein>
    <submittedName>
        <fullName evidence="2">Peptide/nickel transport system substrate-binding protein</fullName>
    </submittedName>
</protein>
<organism evidence="2 3">
    <name type="scientific">Marinisporobacter balticus</name>
    <dbReference type="NCBI Taxonomy" id="2018667"/>
    <lineage>
        <taxon>Bacteria</taxon>
        <taxon>Bacillati</taxon>
        <taxon>Bacillota</taxon>
        <taxon>Clostridia</taxon>
        <taxon>Peptostreptococcales</taxon>
        <taxon>Thermotaleaceae</taxon>
        <taxon>Marinisporobacter</taxon>
    </lineage>
</organism>
<accession>A0A4R2KVK9</accession>
<dbReference type="GO" id="GO:1904680">
    <property type="term" value="F:peptide transmembrane transporter activity"/>
    <property type="evidence" value="ECO:0007669"/>
    <property type="project" value="TreeGrafter"/>
</dbReference>
<gene>
    <name evidence="2" type="ORF">EV214_10723</name>
</gene>
<dbReference type="RefSeq" id="WP_132244131.1">
    <property type="nucleotide sequence ID" value="NZ_SLWV01000007.1"/>
</dbReference>
<dbReference type="InterPro" id="IPR039424">
    <property type="entry name" value="SBP_5"/>
</dbReference>
<dbReference type="OrthoDB" id="9772924at2"/>
<evidence type="ECO:0000259" key="1">
    <source>
        <dbReference type="Pfam" id="PF00496"/>
    </source>
</evidence>
<dbReference type="PIRSF" id="PIRSF002741">
    <property type="entry name" value="MppA"/>
    <property type="match status" value="1"/>
</dbReference>
<dbReference type="PANTHER" id="PTHR30290:SF81">
    <property type="entry name" value="OLIGOPEPTIDE-BINDING PROTEIN OPPA"/>
    <property type="match status" value="1"/>
</dbReference>
<feature type="domain" description="Solute-binding protein family 5" evidence="1">
    <location>
        <begin position="86"/>
        <end position="443"/>
    </location>
</feature>
<dbReference type="Pfam" id="PF00496">
    <property type="entry name" value="SBP_bac_5"/>
    <property type="match status" value="1"/>
</dbReference>
<dbReference type="PROSITE" id="PS51257">
    <property type="entry name" value="PROKAR_LIPOPROTEIN"/>
    <property type="match status" value="1"/>
</dbReference>